<accession>A0ABP9F9C5</accession>
<proteinExistence type="predicted"/>
<name>A0ABP9F9C5_9GAMM</name>
<evidence type="ECO:0000313" key="2">
    <source>
        <dbReference type="EMBL" id="GAA4894892.1"/>
    </source>
</evidence>
<protein>
    <recommendedName>
        <fullName evidence="4">Lipoprotein</fullName>
    </recommendedName>
</protein>
<keyword evidence="1" id="KW-0732">Signal</keyword>
<evidence type="ECO:0000313" key="3">
    <source>
        <dbReference type="Proteomes" id="UP001499988"/>
    </source>
</evidence>
<organism evidence="2 3">
    <name type="scientific">Ferrimonas pelagia</name>
    <dbReference type="NCBI Taxonomy" id="1177826"/>
    <lineage>
        <taxon>Bacteria</taxon>
        <taxon>Pseudomonadati</taxon>
        <taxon>Pseudomonadota</taxon>
        <taxon>Gammaproteobacteria</taxon>
        <taxon>Alteromonadales</taxon>
        <taxon>Ferrimonadaceae</taxon>
        <taxon>Ferrimonas</taxon>
    </lineage>
</organism>
<dbReference type="EMBL" id="BAABJZ010000094">
    <property type="protein sequence ID" value="GAA4894892.1"/>
    <property type="molecule type" value="Genomic_DNA"/>
</dbReference>
<feature type="signal peptide" evidence="1">
    <location>
        <begin position="1"/>
        <end position="25"/>
    </location>
</feature>
<feature type="chain" id="PRO_5045157192" description="Lipoprotein" evidence="1">
    <location>
        <begin position="26"/>
        <end position="204"/>
    </location>
</feature>
<keyword evidence="3" id="KW-1185">Reference proteome</keyword>
<evidence type="ECO:0000256" key="1">
    <source>
        <dbReference type="SAM" id="SignalP"/>
    </source>
</evidence>
<sequence length="204" mass="22995">MKTALLSGYALILTGALLQCSGSEALPTVRSQLVPSPIPSAPLARVHRADANAAATAWIAPTDAQFGSMARQYHQHQGPVQWRDQIYLADDNGIELLGFTLLGPAPEADPSGEVQIRQRWQQFHATQQWGDWSSHNWPDTAWFGPLGSELDPQWICRQRRCLAELDFAHNEARQRLLTQRRLPAHMRLQIIDSFNHSLLILTRY</sequence>
<dbReference type="Proteomes" id="UP001499988">
    <property type="component" value="Unassembled WGS sequence"/>
</dbReference>
<reference evidence="3" key="1">
    <citation type="journal article" date="2019" name="Int. J. Syst. Evol. Microbiol.">
        <title>The Global Catalogue of Microorganisms (GCM) 10K type strain sequencing project: providing services to taxonomists for standard genome sequencing and annotation.</title>
        <authorList>
            <consortium name="The Broad Institute Genomics Platform"/>
            <consortium name="The Broad Institute Genome Sequencing Center for Infectious Disease"/>
            <person name="Wu L."/>
            <person name="Ma J."/>
        </authorList>
    </citation>
    <scope>NUCLEOTIDE SEQUENCE [LARGE SCALE GENOMIC DNA]</scope>
    <source>
        <strain evidence="3">JCM 18401</strain>
    </source>
</reference>
<evidence type="ECO:0008006" key="4">
    <source>
        <dbReference type="Google" id="ProtNLM"/>
    </source>
</evidence>
<comment type="caution">
    <text evidence="2">The sequence shown here is derived from an EMBL/GenBank/DDBJ whole genome shotgun (WGS) entry which is preliminary data.</text>
</comment>
<gene>
    <name evidence="2" type="ORF">GCM10023333_30100</name>
</gene>
<dbReference type="RefSeq" id="WP_345336267.1">
    <property type="nucleotide sequence ID" value="NZ_BAABJZ010000094.1"/>
</dbReference>